<gene>
    <name evidence="17" type="ORF">DFH08DRAFT_886974</name>
</gene>
<proteinExistence type="inferred from homology"/>
<feature type="chain" id="PRO_5042104244" evidence="16">
    <location>
        <begin position="24"/>
        <end position="538"/>
    </location>
</feature>
<dbReference type="PROSITE" id="PS00086">
    <property type="entry name" value="CYTOCHROME_P450"/>
    <property type="match status" value="1"/>
</dbReference>
<dbReference type="Proteomes" id="UP001218218">
    <property type="component" value="Unassembled WGS sequence"/>
</dbReference>
<evidence type="ECO:0000256" key="9">
    <source>
        <dbReference type="ARBA" id="ARBA00023002"/>
    </source>
</evidence>
<evidence type="ECO:0000256" key="7">
    <source>
        <dbReference type="ARBA" id="ARBA00022723"/>
    </source>
</evidence>
<comment type="pathway">
    <text evidence="3">Secondary metabolite biosynthesis.</text>
</comment>
<evidence type="ECO:0000256" key="16">
    <source>
        <dbReference type="SAM" id="SignalP"/>
    </source>
</evidence>
<dbReference type="PANTHER" id="PTHR46300">
    <property type="entry name" value="P450, PUTATIVE (EUROFUNG)-RELATED-RELATED"/>
    <property type="match status" value="1"/>
</dbReference>
<evidence type="ECO:0000256" key="11">
    <source>
        <dbReference type="ARBA" id="ARBA00023033"/>
    </source>
</evidence>
<dbReference type="GO" id="GO:0004497">
    <property type="term" value="F:monooxygenase activity"/>
    <property type="evidence" value="ECO:0007669"/>
    <property type="project" value="UniProtKB-KW"/>
</dbReference>
<keyword evidence="5 14" id="KW-0349">Heme</keyword>
<organism evidence="17 18">
    <name type="scientific">Mycena albidolilacea</name>
    <dbReference type="NCBI Taxonomy" id="1033008"/>
    <lineage>
        <taxon>Eukaryota</taxon>
        <taxon>Fungi</taxon>
        <taxon>Dikarya</taxon>
        <taxon>Basidiomycota</taxon>
        <taxon>Agaricomycotina</taxon>
        <taxon>Agaricomycetes</taxon>
        <taxon>Agaricomycetidae</taxon>
        <taxon>Agaricales</taxon>
        <taxon>Marasmiineae</taxon>
        <taxon>Mycenaceae</taxon>
        <taxon>Mycena</taxon>
    </lineage>
</organism>
<dbReference type="InterPro" id="IPR036396">
    <property type="entry name" value="Cyt_P450_sf"/>
</dbReference>
<evidence type="ECO:0000256" key="15">
    <source>
        <dbReference type="RuleBase" id="RU000461"/>
    </source>
</evidence>
<feature type="binding site" description="axial binding residue" evidence="14">
    <location>
        <position position="435"/>
    </location>
    <ligand>
        <name>heme</name>
        <dbReference type="ChEBI" id="CHEBI:30413"/>
    </ligand>
    <ligandPart>
        <name>Fe</name>
        <dbReference type="ChEBI" id="CHEBI:18248"/>
    </ligandPart>
</feature>
<evidence type="ECO:0000313" key="17">
    <source>
        <dbReference type="EMBL" id="KAJ7323821.1"/>
    </source>
</evidence>
<accession>A0AAD6ZIJ7</accession>
<evidence type="ECO:0000256" key="1">
    <source>
        <dbReference type="ARBA" id="ARBA00001971"/>
    </source>
</evidence>
<keyword evidence="6" id="KW-0812">Transmembrane</keyword>
<keyword evidence="7 14" id="KW-0479">Metal-binding</keyword>
<comment type="caution">
    <text evidence="17">The sequence shown here is derived from an EMBL/GenBank/DDBJ whole genome shotgun (WGS) entry which is preliminary data.</text>
</comment>
<keyword evidence="9 15" id="KW-0560">Oxidoreductase</keyword>
<dbReference type="Pfam" id="PF00067">
    <property type="entry name" value="p450"/>
    <property type="match status" value="1"/>
</dbReference>
<evidence type="ECO:0000256" key="2">
    <source>
        <dbReference type="ARBA" id="ARBA00004167"/>
    </source>
</evidence>
<evidence type="ECO:0000256" key="12">
    <source>
        <dbReference type="ARBA" id="ARBA00023136"/>
    </source>
</evidence>
<keyword evidence="12" id="KW-0472">Membrane</keyword>
<keyword evidence="16" id="KW-0732">Signal</keyword>
<comment type="cofactor">
    <cofactor evidence="1 14">
        <name>heme</name>
        <dbReference type="ChEBI" id="CHEBI:30413"/>
    </cofactor>
</comment>
<feature type="signal peptide" evidence="16">
    <location>
        <begin position="1"/>
        <end position="23"/>
    </location>
</feature>
<dbReference type="InterPro" id="IPR050364">
    <property type="entry name" value="Cytochrome_P450_fung"/>
</dbReference>
<dbReference type="InterPro" id="IPR017972">
    <property type="entry name" value="Cyt_P450_CS"/>
</dbReference>
<dbReference type="GO" id="GO:0020037">
    <property type="term" value="F:heme binding"/>
    <property type="evidence" value="ECO:0007669"/>
    <property type="project" value="InterPro"/>
</dbReference>
<evidence type="ECO:0000313" key="18">
    <source>
        <dbReference type="Proteomes" id="UP001218218"/>
    </source>
</evidence>
<keyword evidence="10 14" id="KW-0408">Iron</keyword>
<dbReference type="PANTHER" id="PTHR46300:SF2">
    <property type="entry name" value="CYTOCHROME P450 MONOOXYGENASE ALNH-RELATED"/>
    <property type="match status" value="1"/>
</dbReference>
<comment type="subcellular location">
    <subcellularLocation>
        <location evidence="2">Membrane</location>
        <topology evidence="2">Single-pass membrane protein</topology>
    </subcellularLocation>
</comment>
<evidence type="ECO:0000256" key="3">
    <source>
        <dbReference type="ARBA" id="ARBA00005179"/>
    </source>
</evidence>
<keyword evidence="11 15" id="KW-0503">Monooxygenase</keyword>
<dbReference type="InterPro" id="IPR002401">
    <property type="entry name" value="Cyt_P450_E_grp-I"/>
</dbReference>
<evidence type="ECO:0000256" key="13">
    <source>
        <dbReference type="ARBA" id="ARBA00023180"/>
    </source>
</evidence>
<sequence length="538" mass="60929">MGISLLLALVALWVFVRLRKVGSREAGLPPGPPTVPLLGNLHMMPTEFAQHKFTEWARKYGGIYSLKVGSGTAVVLTDPAAVKELMDKRSGSTVERPPSHVVELVTGGLNMAFAHYTENWRTLRRTAHAILTPQASARHIPIQQAEASQLLHDILRHPQGFYTHIRRYSNSVILSVLYGKRSPRYETPQTTAFFKAQHEWMLVLEPGATPPVDMIPILKYVPERWAKWKRDCAKTRKLQRDLYFGLLDETKERLRRGEENGSYMEEILARQEEFGMDREITGYLGGVLIEGGSDTISSFLQSLILALTAYPDAQKKAHDEMDRVVGEHRMPTLDDLEEMPYIRAMILETHRFRPVLPLMVPHSTVTAEEFNGFVIPQGSTIFVNVWGIFHDPDLYDDPENFIPDRYLLTENGTKPGVDDSDMRPNLGFGVGRRVCPGIHVAQNSTNINAMNLIWAFNFTPPTDRDGNPMKPDTFDYEKGLSTAPRPFKCSITPRSPERAEIIEREFLEAADTFSKFEFGLSPEDQEFVANSRLPHISR</sequence>
<dbReference type="SUPFAM" id="SSF48264">
    <property type="entry name" value="Cytochrome P450"/>
    <property type="match status" value="1"/>
</dbReference>
<evidence type="ECO:0000256" key="5">
    <source>
        <dbReference type="ARBA" id="ARBA00022617"/>
    </source>
</evidence>
<keyword evidence="18" id="KW-1185">Reference proteome</keyword>
<dbReference type="GO" id="GO:0005506">
    <property type="term" value="F:iron ion binding"/>
    <property type="evidence" value="ECO:0007669"/>
    <property type="project" value="InterPro"/>
</dbReference>
<evidence type="ECO:0000256" key="14">
    <source>
        <dbReference type="PIRSR" id="PIRSR602401-1"/>
    </source>
</evidence>
<dbReference type="GO" id="GO:0016705">
    <property type="term" value="F:oxidoreductase activity, acting on paired donors, with incorporation or reduction of molecular oxygen"/>
    <property type="evidence" value="ECO:0007669"/>
    <property type="project" value="InterPro"/>
</dbReference>
<name>A0AAD6ZIJ7_9AGAR</name>
<dbReference type="Gene3D" id="1.10.630.10">
    <property type="entry name" value="Cytochrome P450"/>
    <property type="match status" value="1"/>
</dbReference>
<evidence type="ECO:0000256" key="4">
    <source>
        <dbReference type="ARBA" id="ARBA00010617"/>
    </source>
</evidence>
<reference evidence="17" key="1">
    <citation type="submission" date="2023-03" db="EMBL/GenBank/DDBJ databases">
        <title>Massive genome expansion in bonnet fungi (Mycena s.s.) driven by repeated elements and novel gene families across ecological guilds.</title>
        <authorList>
            <consortium name="Lawrence Berkeley National Laboratory"/>
            <person name="Harder C.B."/>
            <person name="Miyauchi S."/>
            <person name="Viragh M."/>
            <person name="Kuo A."/>
            <person name="Thoen E."/>
            <person name="Andreopoulos B."/>
            <person name="Lu D."/>
            <person name="Skrede I."/>
            <person name="Drula E."/>
            <person name="Henrissat B."/>
            <person name="Morin E."/>
            <person name="Kohler A."/>
            <person name="Barry K."/>
            <person name="LaButti K."/>
            <person name="Morin E."/>
            <person name="Salamov A."/>
            <person name="Lipzen A."/>
            <person name="Mereny Z."/>
            <person name="Hegedus B."/>
            <person name="Baldrian P."/>
            <person name="Stursova M."/>
            <person name="Weitz H."/>
            <person name="Taylor A."/>
            <person name="Grigoriev I.V."/>
            <person name="Nagy L.G."/>
            <person name="Martin F."/>
            <person name="Kauserud H."/>
        </authorList>
    </citation>
    <scope>NUCLEOTIDE SEQUENCE</scope>
    <source>
        <strain evidence="17">CBHHK002</strain>
    </source>
</reference>
<keyword evidence="8" id="KW-1133">Transmembrane helix</keyword>
<dbReference type="InterPro" id="IPR001128">
    <property type="entry name" value="Cyt_P450"/>
</dbReference>
<dbReference type="PRINTS" id="PR00463">
    <property type="entry name" value="EP450I"/>
</dbReference>
<evidence type="ECO:0000256" key="8">
    <source>
        <dbReference type="ARBA" id="ARBA00022989"/>
    </source>
</evidence>
<dbReference type="GO" id="GO:0016020">
    <property type="term" value="C:membrane"/>
    <property type="evidence" value="ECO:0007669"/>
    <property type="project" value="UniProtKB-SubCell"/>
</dbReference>
<comment type="similarity">
    <text evidence="4 15">Belongs to the cytochrome P450 family.</text>
</comment>
<dbReference type="EMBL" id="JARIHO010000045">
    <property type="protein sequence ID" value="KAJ7323821.1"/>
    <property type="molecule type" value="Genomic_DNA"/>
</dbReference>
<dbReference type="AlphaFoldDB" id="A0AAD6ZIJ7"/>
<evidence type="ECO:0000256" key="10">
    <source>
        <dbReference type="ARBA" id="ARBA00023004"/>
    </source>
</evidence>
<keyword evidence="13" id="KW-0325">Glycoprotein</keyword>
<evidence type="ECO:0000256" key="6">
    <source>
        <dbReference type="ARBA" id="ARBA00022692"/>
    </source>
</evidence>
<dbReference type="CDD" id="cd11065">
    <property type="entry name" value="CYP64-like"/>
    <property type="match status" value="1"/>
</dbReference>
<protein>
    <submittedName>
        <fullName evidence="17">Cytochrome P450</fullName>
    </submittedName>
</protein>